<keyword evidence="3" id="KW-0732">Signal</keyword>
<dbReference type="EMBL" id="BAAAKV010000113">
    <property type="protein sequence ID" value="GAA1200788.1"/>
    <property type="molecule type" value="Genomic_DNA"/>
</dbReference>
<feature type="signal peptide" evidence="3">
    <location>
        <begin position="1"/>
        <end position="20"/>
    </location>
</feature>
<keyword evidence="2" id="KW-0812">Transmembrane</keyword>
<comment type="caution">
    <text evidence="5">The sequence shown here is derived from an EMBL/GenBank/DDBJ whole genome shotgun (WGS) entry which is preliminary data.</text>
</comment>
<evidence type="ECO:0000259" key="4">
    <source>
        <dbReference type="Pfam" id="PF14257"/>
    </source>
</evidence>
<dbReference type="Proteomes" id="UP001501371">
    <property type="component" value="Unassembled WGS sequence"/>
</dbReference>
<reference evidence="5 6" key="1">
    <citation type="journal article" date="2019" name="Int. J. Syst. Evol. Microbiol.">
        <title>The Global Catalogue of Microorganisms (GCM) 10K type strain sequencing project: providing services to taxonomists for standard genome sequencing and annotation.</title>
        <authorList>
            <consortium name="The Broad Institute Genomics Platform"/>
            <consortium name="The Broad Institute Genome Sequencing Center for Infectious Disease"/>
            <person name="Wu L."/>
            <person name="Ma J."/>
        </authorList>
    </citation>
    <scope>NUCLEOTIDE SEQUENCE [LARGE SCALE GENOMIC DNA]</scope>
    <source>
        <strain evidence="5 6">JCM 12696</strain>
    </source>
</reference>
<feature type="compositionally biased region" description="Low complexity" evidence="1">
    <location>
        <begin position="34"/>
        <end position="67"/>
    </location>
</feature>
<proteinExistence type="predicted"/>
<evidence type="ECO:0000313" key="6">
    <source>
        <dbReference type="Proteomes" id="UP001501371"/>
    </source>
</evidence>
<sequence length="314" mass="32461">MRAMPAFAAALLTVSLTLTGCGFGGEDEKALQSSAADAADGSRASGVAGESGRSGAAGPSAGSGAKGQRAKAPLPGSHIIRTARLTVGVKDTAKALVTARSAAERSGGLVENESTERTDDGHVMSTVVLRVPQREYDSVLAELSGTGTLIARGSEAKDVTDQVVDVNSRVASQRASVARVRELMDRADRLSDVVELEGELSARQAALESLLAQQAALKDRTTLATITLELTETPAAENGKEDDPGFLDALAGGWDAFTATLRWIAVGVGAVTPFAVALAALYALWRLVRGRLPRPPARRRPAAVPAAEGAPEQE</sequence>
<evidence type="ECO:0000256" key="1">
    <source>
        <dbReference type="SAM" id="MobiDB-lite"/>
    </source>
</evidence>
<accession>A0ABN1VBI7</accession>
<dbReference type="RefSeq" id="WP_344285211.1">
    <property type="nucleotide sequence ID" value="NZ_BAAAKV010000113.1"/>
</dbReference>
<keyword evidence="2" id="KW-1133">Transmembrane helix</keyword>
<evidence type="ECO:0000313" key="5">
    <source>
        <dbReference type="EMBL" id="GAA1200788.1"/>
    </source>
</evidence>
<name>A0ABN1VBI7_9ACTN</name>
<keyword evidence="2" id="KW-0472">Membrane</keyword>
<keyword evidence="6" id="KW-1185">Reference proteome</keyword>
<dbReference type="PROSITE" id="PS51257">
    <property type="entry name" value="PROKAR_LIPOPROTEIN"/>
    <property type="match status" value="1"/>
</dbReference>
<feature type="transmembrane region" description="Helical" evidence="2">
    <location>
        <begin position="263"/>
        <end position="285"/>
    </location>
</feature>
<dbReference type="InterPro" id="IPR025645">
    <property type="entry name" value="DUF4349"/>
</dbReference>
<evidence type="ECO:0000256" key="2">
    <source>
        <dbReference type="SAM" id="Phobius"/>
    </source>
</evidence>
<evidence type="ECO:0000256" key="3">
    <source>
        <dbReference type="SAM" id="SignalP"/>
    </source>
</evidence>
<feature type="compositionally biased region" description="Low complexity" evidence="1">
    <location>
        <begin position="302"/>
        <end position="314"/>
    </location>
</feature>
<feature type="domain" description="DUF4349" evidence="4">
    <location>
        <begin position="78"/>
        <end position="286"/>
    </location>
</feature>
<dbReference type="Pfam" id="PF14257">
    <property type="entry name" value="DUF4349"/>
    <property type="match status" value="1"/>
</dbReference>
<protein>
    <submittedName>
        <fullName evidence="5">DUF4349 domain-containing protein</fullName>
    </submittedName>
</protein>
<feature type="region of interest" description="Disordered" evidence="1">
    <location>
        <begin position="34"/>
        <end position="75"/>
    </location>
</feature>
<feature type="chain" id="PRO_5045160675" evidence="3">
    <location>
        <begin position="21"/>
        <end position="314"/>
    </location>
</feature>
<gene>
    <name evidence="5" type="ORF">GCM10009654_66620</name>
</gene>
<feature type="region of interest" description="Disordered" evidence="1">
    <location>
        <begin position="295"/>
        <end position="314"/>
    </location>
</feature>
<organism evidence="5 6">
    <name type="scientific">Streptomyces hebeiensis</name>
    <dbReference type="NCBI Taxonomy" id="229486"/>
    <lineage>
        <taxon>Bacteria</taxon>
        <taxon>Bacillati</taxon>
        <taxon>Actinomycetota</taxon>
        <taxon>Actinomycetes</taxon>
        <taxon>Kitasatosporales</taxon>
        <taxon>Streptomycetaceae</taxon>
        <taxon>Streptomyces</taxon>
    </lineage>
</organism>